<dbReference type="GO" id="GO:0006281">
    <property type="term" value="P:DNA repair"/>
    <property type="evidence" value="ECO:0007669"/>
    <property type="project" value="InterPro"/>
</dbReference>
<keyword evidence="1" id="KW-0378">Hydrolase</keyword>
<protein>
    <submittedName>
        <fullName evidence="1">Endonuclease V</fullName>
    </submittedName>
</protein>
<keyword evidence="2" id="KW-1185">Reference proteome</keyword>
<dbReference type="InterPro" id="IPR007581">
    <property type="entry name" value="Endonuclease-V"/>
</dbReference>
<dbReference type="Proteomes" id="UP000676194">
    <property type="component" value="Chromosome"/>
</dbReference>
<organism evidence="1 2">
    <name type="scientific">Telmatocola sphagniphila</name>
    <dbReference type="NCBI Taxonomy" id="1123043"/>
    <lineage>
        <taxon>Bacteria</taxon>
        <taxon>Pseudomonadati</taxon>
        <taxon>Planctomycetota</taxon>
        <taxon>Planctomycetia</taxon>
        <taxon>Gemmatales</taxon>
        <taxon>Gemmataceae</taxon>
    </lineage>
</organism>
<sequence length="165" mass="18117">MIAALDVHYDEVTASAFAAAVVFQTWKDEKPLREYTVRCSDIAEYIPGQFFQRELPCLNAILSLVEEPIDIVVIDGYVSLGDKPGLGMYLWESLQKNKVVVGVAKTRYHSASAIELSRGGSKSPLFVTAVGMEATDAAAKIASMAGQHRFPILLKRVDRLAREVS</sequence>
<dbReference type="Pfam" id="PF04493">
    <property type="entry name" value="Endonuclease_5"/>
    <property type="match status" value="1"/>
</dbReference>
<name>A0A8E6B2R6_9BACT</name>
<dbReference type="Gene3D" id="3.30.2170.10">
    <property type="entry name" value="archaeoglobus fulgidus dsm 4304 superfamily"/>
    <property type="match status" value="1"/>
</dbReference>
<reference evidence="1" key="1">
    <citation type="submission" date="2021-05" db="EMBL/GenBank/DDBJ databases">
        <title>Complete genome sequence of the cellulolytic planctomycete Telmatocola sphagniphila SP2T and characterization of the first cellulase from planctomycetes.</title>
        <authorList>
            <person name="Rakitin A.L."/>
            <person name="Beletsky A.V."/>
            <person name="Naumoff D.G."/>
            <person name="Kulichevskaya I.S."/>
            <person name="Mardanov A.V."/>
            <person name="Ravin N.V."/>
            <person name="Dedysh S.N."/>
        </authorList>
    </citation>
    <scope>NUCLEOTIDE SEQUENCE</scope>
    <source>
        <strain evidence="1">SP2T</strain>
    </source>
</reference>
<dbReference type="KEGG" id="tsph:KIH39_15305"/>
<dbReference type="RefSeq" id="WP_213494103.1">
    <property type="nucleotide sequence ID" value="NZ_CP074694.1"/>
</dbReference>
<evidence type="ECO:0000313" key="2">
    <source>
        <dbReference type="Proteomes" id="UP000676194"/>
    </source>
</evidence>
<dbReference type="EMBL" id="CP074694">
    <property type="protein sequence ID" value="QVL30219.1"/>
    <property type="molecule type" value="Genomic_DNA"/>
</dbReference>
<dbReference type="AlphaFoldDB" id="A0A8E6B2R6"/>
<keyword evidence="1" id="KW-0255">Endonuclease</keyword>
<proteinExistence type="predicted"/>
<accession>A0A8E6B2R6</accession>
<keyword evidence="1" id="KW-0540">Nuclease</keyword>
<gene>
    <name evidence="1" type="ORF">KIH39_15305</name>
</gene>
<dbReference type="GO" id="GO:0004519">
    <property type="term" value="F:endonuclease activity"/>
    <property type="evidence" value="ECO:0007669"/>
    <property type="project" value="UniProtKB-KW"/>
</dbReference>
<evidence type="ECO:0000313" key="1">
    <source>
        <dbReference type="EMBL" id="QVL30219.1"/>
    </source>
</evidence>